<accession>F0YS34</accession>
<feature type="non-terminal residue" evidence="1">
    <location>
        <position position="129"/>
    </location>
</feature>
<dbReference type="SUPFAM" id="SSF53335">
    <property type="entry name" value="S-adenosyl-L-methionine-dependent methyltransferases"/>
    <property type="match status" value="1"/>
</dbReference>
<dbReference type="Proteomes" id="UP000002729">
    <property type="component" value="Unassembled WGS sequence"/>
</dbReference>
<evidence type="ECO:0000313" key="1">
    <source>
        <dbReference type="EMBL" id="EGB02075.1"/>
    </source>
</evidence>
<dbReference type="RefSeq" id="XP_009043226.1">
    <property type="nucleotide sequence ID" value="XM_009044978.1"/>
</dbReference>
<dbReference type="InParanoid" id="F0YS34"/>
<dbReference type="AlphaFoldDB" id="F0YS34"/>
<name>F0YS34_AURAN</name>
<dbReference type="KEGG" id="aaf:AURANDRAFT_69220"/>
<evidence type="ECO:0000313" key="2">
    <source>
        <dbReference type="Proteomes" id="UP000002729"/>
    </source>
</evidence>
<proteinExistence type="predicted"/>
<dbReference type="EMBL" id="GL833833">
    <property type="protein sequence ID" value="EGB02075.1"/>
    <property type="molecule type" value="Genomic_DNA"/>
</dbReference>
<dbReference type="InterPro" id="IPR029063">
    <property type="entry name" value="SAM-dependent_MTases_sf"/>
</dbReference>
<evidence type="ECO:0008006" key="3">
    <source>
        <dbReference type="Google" id="ProtNLM"/>
    </source>
</evidence>
<gene>
    <name evidence="1" type="ORF">AURANDRAFT_69220</name>
</gene>
<protein>
    <recommendedName>
        <fullName evidence="3">Methyltransferase domain-containing protein</fullName>
    </recommendedName>
</protein>
<dbReference type="Gene3D" id="3.40.50.150">
    <property type="entry name" value="Vaccinia Virus protein VP39"/>
    <property type="match status" value="1"/>
</dbReference>
<dbReference type="OrthoDB" id="540004at2759"/>
<dbReference type="GeneID" id="20227330"/>
<reference evidence="1 2" key="1">
    <citation type="journal article" date="2011" name="Proc. Natl. Acad. Sci. U.S.A.">
        <title>Niche of harmful alga Aureococcus anophagefferens revealed through ecogenomics.</title>
        <authorList>
            <person name="Gobler C.J."/>
            <person name="Berry D.L."/>
            <person name="Dyhrman S.T."/>
            <person name="Wilhelm S.W."/>
            <person name="Salamov A."/>
            <person name="Lobanov A.V."/>
            <person name="Zhang Y."/>
            <person name="Collier J.L."/>
            <person name="Wurch L.L."/>
            <person name="Kustka A.B."/>
            <person name="Dill B.D."/>
            <person name="Shah M."/>
            <person name="VerBerkmoes N.C."/>
            <person name="Kuo A."/>
            <person name="Terry A."/>
            <person name="Pangilinan J."/>
            <person name="Lindquist E.A."/>
            <person name="Lucas S."/>
            <person name="Paulsen I.T."/>
            <person name="Hattenrath-Lehmann T.K."/>
            <person name="Talmage S.C."/>
            <person name="Walker E.A."/>
            <person name="Koch F."/>
            <person name="Burson A.M."/>
            <person name="Marcoval M.A."/>
            <person name="Tang Y.Z."/>
            <person name="Lecleir G.R."/>
            <person name="Coyne K.J."/>
            <person name="Berg G.M."/>
            <person name="Bertrand E.M."/>
            <person name="Saito M.A."/>
            <person name="Gladyshev V.N."/>
            <person name="Grigoriev I.V."/>
        </authorList>
    </citation>
    <scope>NUCLEOTIDE SEQUENCE [LARGE SCALE GENOMIC DNA]</scope>
    <source>
        <strain evidence="2">CCMP 1984</strain>
    </source>
</reference>
<organism evidence="2">
    <name type="scientific">Aureococcus anophagefferens</name>
    <name type="common">Harmful bloom alga</name>
    <dbReference type="NCBI Taxonomy" id="44056"/>
    <lineage>
        <taxon>Eukaryota</taxon>
        <taxon>Sar</taxon>
        <taxon>Stramenopiles</taxon>
        <taxon>Ochrophyta</taxon>
        <taxon>Pelagophyceae</taxon>
        <taxon>Pelagomonadales</taxon>
        <taxon>Pelagomonadaceae</taxon>
        <taxon>Aureococcus</taxon>
    </lineage>
</organism>
<sequence length="129" mass="13616">MLIALALVASASALQRPRSARRLDMSAMAAFQKSAATIADYDAIAAAFDAGNKDHDVSQNIDALLVPLERAQPGAKLTVVDLGCAGGRDLVTFLARGCDAWGVEGSAAFCELARRAAPGRTRVIQRRFN</sequence>
<keyword evidence="2" id="KW-1185">Reference proteome</keyword>